<name>A0A9P7BHF4_9ASCO</name>
<gene>
    <name evidence="2" type="ORF">C6P40_004133</name>
</gene>
<feature type="compositionally biased region" description="Acidic residues" evidence="1">
    <location>
        <begin position="456"/>
        <end position="465"/>
    </location>
</feature>
<dbReference type="AlphaFoldDB" id="A0A9P7BHF4"/>
<dbReference type="EMBL" id="PUHW01000052">
    <property type="protein sequence ID" value="KAG0689959.1"/>
    <property type="molecule type" value="Genomic_DNA"/>
</dbReference>
<proteinExistence type="predicted"/>
<reference evidence="2" key="1">
    <citation type="submission" date="2020-11" db="EMBL/GenBank/DDBJ databases">
        <title>Kefir isolates.</title>
        <authorList>
            <person name="Marcisauskas S."/>
            <person name="Kim Y."/>
            <person name="Blasche S."/>
        </authorList>
    </citation>
    <scope>NUCLEOTIDE SEQUENCE</scope>
    <source>
        <strain evidence="2">Olga-1</strain>
    </source>
</reference>
<sequence length="529" mass="60988">MNSVNKNTSIATLNKQYFTINYFFNMYGLEINQSNQVTIKASATKNGIATFKYEDLVSIIIPKLICAAQSVDFFVTSMKWGIAPTGINGPIFIDTVNSYSAPIGMIEDIKTIVAAPIPAKVSYSVDPWMDEVDTFNIDLLFDVEEEDKASAALFKWLSHLDEPISWMEITDAFDINLMFIRDVEEHKYDDYDLAWLFAPAKIQIDASSWIEIIESFDIDCMFALDEEEHKYDECDLTWLFAPDIIVSDEVEAETDDYEDCDLSWLFPVEVEVEADDYEDCDLSWLFPTEIETNIVEVDNYNDCDLSWLFPVGVEEEKNDDDDYEDYNLSWLFATEAEDKKDDYDDCDLSWLFPVEIEKEVDNYDDCDLSWLFSVAEKHALSWMDEVDDFGLTLLFHLEEKFEISNFVKLCDYLPETEILVSYDNLEDVISETASKNSNTTDEVPTPELSADNSAEEKEDDDDEKYEEYEADVDLLNLTIVKHKATLTILTPISEAINEEDDEEEDEAAYQAFKFITNNNIRTTKWLVLL</sequence>
<evidence type="ECO:0000256" key="1">
    <source>
        <dbReference type="SAM" id="MobiDB-lite"/>
    </source>
</evidence>
<feature type="compositionally biased region" description="Polar residues" evidence="1">
    <location>
        <begin position="433"/>
        <end position="442"/>
    </location>
</feature>
<keyword evidence="3" id="KW-1185">Reference proteome</keyword>
<dbReference type="Proteomes" id="UP000697127">
    <property type="component" value="Unassembled WGS sequence"/>
</dbReference>
<evidence type="ECO:0000313" key="3">
    <source>
        <dbReference type="Proteomes" id="UP000697127"/>
    </source>
</evidence>
<organism evidence="2 3">
    <name type="scientific">Pichia californica</name>
    <dbReference type="NCBI Taxonomy" id="460514"/>
    <lineage>
        <taxon>Eukaryota</taxon>
        <taxon>Fungi</taxon>
        <taxon>Dikarya</taxon>
        <taxon>Ascomycota</taxon>
        <taxon>Saccharomycotina</taxon>
        <taxon>Pichiomycetes</taxon>
        <taxon>Pichiales</taxon>
        <taxon>Pichiaceae</taxon>
        <taxon>Pichia</taxon>
    </lineage>
</organism>
<evidence type="ECO:0000313" key="2">
    <source>
        <dbReference type="EMBL" id="KAG0689959.1"/>
    </source>
</evidence>
<comment type="caution">
    <text evidence="2">The sequence shown here is derived from an EMBL/GenBank/DDBJ whole genome shotgun (WGS) entry which is preliminary data.</text>
</comment>
<protein>
    <submittedName>
        <fullName evidence="2">Uncharacterized protein</fullName>
    </submittedName>
</protein>
<feature type="region of interest" description="Disordered" evidence="1">
    <location>
        <begin position="433"/>
        <end position="465"/>
    </location>
</feature>
<accession>A0A9P7BHF4</accession>